<protein>
    <submittedName>
        <fullName evidence="1">Uncharacterized protein</fullName>
    </submittedName>
</protein>
<dbReference type="GO" id="GO:0006556">
    <property type="term" value="P:S-adenosylmethionine biosynthetic process"/>
    <property type="evidence" value="ECO:0007669"/>
    <property type="project" value="TreeGrafter"/>
</dbReference>
<evidence type="ECO:0000313" key="2">
    <source>
        <dbReference type="Proteomes" id="UP001279734"/>
    </source>
</evidence>
<evidence type="ECO:0000313" key="1">
    <source>
        <dbReference type="EMBL" id="GMH25598.1"/>
    </source>
</evidence>
<reference evidence="1" key="1">
    <citation type="submission" date="2023-05" db="EMBL/GenBank/DDBJ databases">
        <title>Nepenthes gracilis genome sequencing.</title>
        <authorList>
            <person name="Fukushima K."/>
        </authorList>
    </citation>
    <scope>NUCLEOTIDE SEQUENCE</scope>
    <source>
        <strain evidence="1">SING2019-196</strain>
    </source>
</reference>
<keyword evidence="2" id="KW-1185">Reference proteome</keyword>
<dbReference type="GO" id="GO:0048270">
    <property type="term" value="F:methionine adenosyltransferase regulator activity"/>
    <property type="evidence" value="ECO:0007669"/>
    <property type="project" value="TreeGrafter"/>
</dbReference>
<accession>A0AAD3TAE2</accession>
<organism evidence="1 2">
    <name type="scientific">Nepenthes gracilis</name>
    <name type="common">Slender pitcher plant</name>
    <dbReference type="NCBI Taxonomy" id="150966"/>
    <lineage>
        <taxon>Eukaryota</taxon>
        <taxon>Viridiplantae</taxon>
        <taxon>Streptophyta</taxon>
        <taxon>Embryophyta</taxon>
        <taxon>Tracheophyta</taxon>
        <taxon>Spermatophyta</taxon>
        <taxon>Magnoliopsida</taxon>
        <taxon>eudicotyledons</taxon>
        <taxon>Gunneridae</taxon>
        <taxon>Pentapetalae</taxon>
        <taxon>Caryophyllales</taxon>
        <taxon>Nepenthaceae</taxon>
        <taxon>Nepenthes</taxon>
    </lineage>
</organism>
<dbReference type="InterPro" id="IPR005913">
    <property type="entry name" value="dTDP_dehydrorham_reduct"/>
</dbReference>
<name>A0AAD3TAE2_NEPGR</name>
<dbReference type="AlphaFoldDB" id="A0AAD3TAE2"/>
<comment type="caution">
    <text evidence="1">The sequence shown here is derived from an EMBL/GenBank/DDBJ whole genome shotgun (WGS) entry which is preliminary data.</text>
</comment>
<dbReference type="GO" id="GO:0048269">
    <property type="term" value="C:methionine adenosyltransferase complex"/>
    <property type="evidence" value="ECO:0007669"/>
    <property type="project" value="TreeGrafter"/>
</dbReference>
<dbReference type="Gene3D" id="3.40.50.720">
    <property type="entry name" value="NAD(P)-binding Rossmann-like Domain"/>
    <property type="match status" value="1"/>
</dbReference>
<dbReference type="Proteomes" id="UP001279734">
    <property type="component" value="Unassembled WGS sequence"/>
</dbReference>
<gene>
    <name evidence="1" type="ORF">Nepgr_027441</name>
</gene>
<dbReference type="EMBL" id="BSYO01000029">
    <property type="protein sequence ID" value="GMH25598.1"/>
    <property type="molecule type" value="Genomic_DNA"/>
</dbReference>
<proteinExistence type="predicted"/>
<dbReference type="PANTHER" id="PTHR10491:SF4">
    <property type="entry name" value="METHIONINE ADENOSYLTRANSFERASE 2 SUBUNIT BETA"/>
    <property type="match status" value="1"/>
</dbReference>
<sequence>MIRTNVAGTLTSADICKDHGLFMMDFATGCIFEYEAAHPQNTLGKTWLAGLSAALELLKGYDNVCTLRLRMSISSDLNTPQNFIAKISRYNKVVNIPNSTSVLDELLPTSIGMAKRNLKGTWKFTNPVKVIVAARSNDGMDVSELKGEFSDLLPMKDSRIKSVFEPKKKTDYST</sequence>
<dbReference type="PANTHER" id="PTHR10491">
    <property type="entry name" value="DTDP-4-DEHYDRORHAMNOSE REDUCTASE"/>
    <property type="match status" value="1"/>
</dbReference>